<protein>
    <submittedName>
        <fullName evidence="2">Uncharacterized protein</fullName>
    </submittedName>
</protein>
<evidence type="ECO:0000313" key="3">
    <source>
        <dbReference type="Proteomes" id="UP000218811"/>
    </source>
</evidence>
<dbReference type="AlphaFoldDB" id="A0A2H3JME4"/>
<feature type="compositionally biased region" description="Low complexity" evidence="1">
    <location>
        <begin position="139"/>
        <end position="148"/>
    </location>
</feature>
<keyword evidence="3" id="KW-1185">Reference proteome</keyword>
<dbReference type="EMBL" id="KB468146">
    <property type="protein sequence ID" value="PCH43366.1"/>
    <property type="molecule type" value="Genomic_DNA"/>
</dbReference>
<reference evidence="2 3" key="1">
    <citation type="journal article" date="2012" name="Science">
        <title>The Paleozoic origin of enzymatic lignin decomposition reconstructed from 31 fungal genomes.</title>
        <authorList>
            <person name="Floudas D."/>
            <person name="Binder M."/>
            <person name="Riley R."/>
            <person name="Barry K."/>
            <person name="Blanchette R.A."/>
            <person name="Henrissat B."/>
            <person name="Martinez A.T."/>
            <person name="Otillar R."/>
            <person name="Spatafora J.W."/>
            <person name="Yadav J.S."/>
            <person name="Aerts A."/>
            <person name="Benoit I."/>
            <person name="Boyd A."/>
            <person name="Carlson A."/>
            <person name="Copeland A."/>
            <person name="Coutinho P.M."/>
            <person name="de Vries R.P."/>
            <person name="Ferreira P."/>
            <person name="Findley K."/>
            <person name="Foster B."/>
            <person name="Gaskell J."/>
            <person name="Glotzer D."/>
            <person name="Gorecki P."/>
            <person name="Heitman J."/>
            <person name="Hesse C."/>
            <person name="Hori C."/>
            <person name="Igarashi K."/>
            <person name="Jurgens J.A."/>
            <person name="Kallen N."/>
            <person name="Kersten P."/>
            <person name="Kohler A."/>
            <person name="Kuees U."/>
            <person name="Kumar T.K.A."/>
            <person name="Kuo A."/>
            <person name="LaButti K."/>
            <person name="Larrondo L.F."/>
            <person name="Lindquist E."/>
            <person name="Ling A."/>
            <person name="Lombard V."/>
            <person name="Lucas S."/>
            <person name="Lundell T."/>
            <person name="Martin R."/>
            <person name="McLaughlin D.J."/>
            <person name="Morgenstern I."/>
            <person name="Morin E."/>
            <person name="Murat C."/>
            <person name="Nagy L.G."/>
            <person name="Nolan M."/>
            <person name="Ohm R.A."/>
            <person name="Patyshakuliyeva A."/>
            <person name="Rokas A."/>
            <person name="Ruiz-Duenas F.J."/>
            <person name="Sabat G."/>
            <person name="Salamov A."/>
            <person name="Samejima M."/>
            <person name="Schmutz J."/>
            <person name="Slot J.C."/>
            <person name="St John F."/>
            <person name="Stenlid J."/>
            <person name="Sun H."/>
            <person name="Sun S."/>
            <person name="Syed K."/>
            <person name="Tsang A."/>
            <person name="Wiebenga A."/>
            <person name="Young D."/>
            <person name="Pisabarro A."/>
            <person name="Eastwood D.C."/>
            <person name="Martin F."/>
            <person name="Cullen D."/>
            <person name="Grigoriev I.V."/>
            <person name="Hibbett D.S."/>
        </authorList>
    </citation>
    <scope>NUCLEOTIDE SEQUENCE [LARGE SCALE GENOMIC DNA]</scope>
    <source>
        <strain evidence="2 3">MD-104</strain>
    </source>
</reference>
<dbReference type="OrthoDB" id="5946233at2759"/>
<proteinExistence type="predicted"/>
<organism evidence="2 3">
    <name type="scientific">Wolfiporia cocos (strain MD-104)</name>
    <name type="common">Brown rot fungus</name>
    <dbReference type="NCBI Taxonomy" id="742152"/>
    <lineage>
        <taxon>Eukaryota</taxon>
        <taxon>Fungi</taxon>
        <taxon>Dikarya</taxon>
        <taxon>Basidiomycota</taxon>
        <taxon>Agaricomycotina</taxon>
        <taxon>Agaricomycetes</taxon>
        <taxon>Polyporales</taxon>
        <taxon>Phaeolaceae</taxon>
        <taxon>Wolfiporia</taxon>
    </lineage>
</organism>
<dbReference type="STRING" id="742152.A0A2H3JME4"/>
<accession>A0A2H3JME4</accession>
<evidence type="ECO:0000313" key="2">
    <source>
        <dbReference type="EMBL" id="PCH43366.1"/>
    </source>
</evidence>
<name>A0A2H3JME4_WOLCO</name>
<feature type="region of interest" description="Disordered" evidence="1">
    <location>
        <begin position="124"/>
        <end position="148"/>
    </location>
</feature>
<dbReference type="Proteomes" id="UP000218811">
    <property type="component" value="Unassembled WGS sequence"/>
</dbReference>
<evidence type="ECO:0000256" key="1">
    <source>
        <dbReference type="SAM" id="MobiDB-lite"/>
    </source>
</evidence>
<gene>
    <name evidence="2" type="ORF">WOLCODRAFT_164380</name>
</gene>
<sequence>MIFEDPEQYNSTDFKVILDPAHVQEVRDLYALPTDPVFQLVPPAFRDLADLLYWQMGHPLVIYLTAWAIYADLLNRIRTAGDAVQFQDLATDYSKDHSEWPGFSGDAVDALNLAPVHGDNVVGSIPGSTSNEADDDDGYYSSDASLLW</sequence>